<feature type="compositionally biased region" description="Basic and acidic residues" evidence="5">
    <location>
        <begin position="512"/>
        <end position="546"/>
    </location>
</feature>
<evidence type="ECO:0000256" key="3">
    <source>
        <dbReference type="ARBA" id="ARBA00022801"/>
    </source>
</evidence>
<dbReference type="PANTHER" id="PTHR12655:SF0">
    <property type="entry name" value="ACYL-COENZYME A THIOESTERASE 9, MITOCHONDRIAL"/>
    <property type="match status" value="1"/>
</dbReference>
<dbReference type="OrthoDB" id="331699at2759"/>
<dbReference type="InterPro" id="IPR029069">
    <property type="entry name" value="HotDog_dom_sf"/>
</dbReference>
<comment type="caution">
    <text evidence="7">The sequence shown here is derived from an EMBL/GenBank/DDBJ whole genome shotgun (WGS) entry which is preliminary data.</text>
</comment>
<dbReference type="PANTHER" id="PTHR12655">
    <property type="entry name" value="ACYL-COA THIOESTERASE"/>
    <property type="match status" value="1"/>
</dbReference>
<dbReference type="PROSITE" id="PS51770">
    <property type="entry name" value="HOTDOG_ACOT"/>
    <property type="match status" value="2"/>
</dbReference>
<dbReference type="GO" id="GO:0006637">
    <property type="term" value="P:acyl-CoA metabolic process"/>
    <property type="evidence" value="ECO:0007669"/>
    <property type="project" value="TreeGrafter"/>
</dbReference>
<dbReference type="STRING" id="1447875.A0A2B7Y5H2"/>
<feature type="region of interest" description="Disordered" evidence="5">
    <location>
        <begin position="586"/>
        <end position="606"/>
    </location>
</feature>
<evidence type="ECO:0000313" key="8">
    <source>
        <dbReference type="Proteomes" id="UP000223968"/>
    </source>
</evidence>
<dbReference type="FunFam" id="3.10.129.10:FF:000032">
    <property type="entry name" value="Acyl-CoA thioester hydrolase"/>
    <property type="match status" value="1"/>
</dbReference>
<comment type="similarity">
    <text evidence="1">Belongs to the acyl coenzyme A hydrolase family.</text>
</comment>
<dbReference type="GO" id="GO:0005739">
    <property type="term" value="C:mitochondrion"/>
    <property type="evidence" value="ECO:0007669"/>
    <property type="project" value="TreeGrafter"/>
</dbReference>
<dbReference type="EMBL" id="PDNB01000017">
    <property type="protein sequence ID" value="PGH16455.1"/>
    <property type="molecule type" value="Genomic_DNA"/>
</dbReference>
<keyword evidence="8" id="KW-1185">Reference proteome</keyword>
<organism evidence="7 8">
    <name type="scientific">Helicocarpus griseus UAMH5409</name>
    <dbReference type="NCBI Taxonomy" id="1447875"/>
    <lineage>
        <taxon>Eukaryota</taxon>
        <taxon>Fungi</taxon>
        <taxon>Dikarya</taxon>
        <taxon>Ascomycota</taxon>
        <taxon>Pezizomycotina</taxon>
        <taxon>Eurotiomycetes</taxon>
        <taxon>Eurotiomycetidae</taxon>
        <taxon>Onygenales</taxon>
        <taxon>Ajellomycetaceae</taxon>
        <taxon>Helicocarpus</taxon>
    </lineage>
</organism>
<feature type="region of interest" description="Disordered" evidence="5">
    <location>
        <begin position="33"/>
        <end position="64"/>
    </location>
</feature>
<evidence type="ECO:0000256" key="5">
    <source>
        <dbReference type="SAM" id="MobiDB-lite"/>
    </source>
</evidence>
<sequence>MSPRRYRSTFRPVWEGRVTTPWVEALKMQKEGVKGTERGGNVVGSGSAPPQQQQQQQPKVDLKPKRMGDSYYKTILPLAQDPWLLDTYLNSSGHIRLGSLLMDLDALAGVVAYAHTGDSVMTVTAAVDRITIEHTLREICDLELSGQVTYATGRSSMEISLQVAKVPKEGVTRKEEDVLITCAFTMVSLDPRTKRPVPVAPLLVETEEERRLFELGEKNYKAKKQMRKDSLLEQTPNDEESDLIHAMWTKEMAYMNPQNPLTRPQNVMHMQETVLKSAQIMQPQYRNRHNFMIFGGFLLKQTFELAFCCAASFSNSRPTFLSLDPSTFDNPVPVGSVLYLKATVSYTDPPINSTSTADDGEDDVATRKFTKVQVRVDSKVRDAEHTTKKSTGVFHYTFLVQRDVQVMPQSYSDFMIWVDAKRRAQSTNESLLAAARSCDICYKPSSSVLITPDKKDFFYVCPVHLKDRGFCSPIIDEEEVAAKKRKEEMDKEIEKVKQEYEEKMKRKKQKGKDKDKDKKDEEDTKDKKKDEDDDSKAEKEKDDKIKSIQNSGTEKQTTDDAPRIFALHKNFYQMRIDRLRNMEIAKRNRERMKDPGLFPSAPKNDL</sequence>
<name>A0A2B7Y5H2_9EURO</name>
<dbReference type="GO" id="GO:0047617">
    <property type="term" value="F:fatty acyl-CoA hydrolase activity"/>
    <property type="evidence" value="ECO:0007669"/>
    <property type="project" value="TreeGrafter"/>
</dbReference>
<keyword evidence="2" id="KW-0677">Repeat</keyword>
<evidence type="ECO:0000256" key="1">
    <source>
        <dbReference type="ARBA" id="ARBA00010458"/>
    </source>
</evidence>
<dbReference type="AlphaFoldDB" id="A0A2B7Y5H2"/>
<dbReference type="Gene3D" id="3.10.129.10">
    <property type="entry name" value="Hotdog Thioesterase"/>
    <property type="match status" value="2"/>
</dbReference>
<keyword evidence="3" id="KW-0378">Hydrolase</keyword>
<dbReference type="InterPro" id="IPR033120">
    <property type="entry name" value="HOTDOG_ACOT"/>
</dbReference>
<feature type="compositionally biased region" description="Low complexity" evidence="5">
    <location>
        <begin position="49"/>
        <end position="58"/>
    </location>
</feature>
<evidence type="ECO:0000256" key="4">
    <source>
        <dbReference type="ARBA" id="ARBA00022946"/>
    </source>
</evidence>
<gene>
    <name evidence="7" type="ORF">AJ79_01786</name>
</gene>
<protein>
    <recommendedName>
        <fullName evidence="6">HotDog ACOT-type domain-containing protein</fullName>
    </recommendedName>
</protein>
<dbReference type="SUPFAM" id="SSF54637">
    <property type="entry name" value="Thioesterase/thiol ester dehydrase-isomerase"/>
    <property type="match status" value="2"/>
</dbReference>
<evidence type="ECO:0000256" key="2">
    <source>
        <dbReference type="ARBA" id="ARBA00022737"/>
    </source>
</evidence>
<reference evidence="7 8" key="1">
    <citation type="submission" date="2017-10" db="EMBL/GenBank/DDBJ databases">
        <title>Comparative genomics in systemic dimorphic fungi from Ajellomycetaceae.</title>
        <authorList>
            <person name="Munoz J.F."/>
            <person name="Mcewen J.G."/>
            <person name="Clay O.K."/>
            <person name="Cuomo C.A."/>
        </authorList>
    </citation>
    <scope>NUCLEOTIDE SEQUENCE [LARGE SCALE GENOMIC DNA]</scope>
    <source>
        <strain evidence="7 8">UAMH5409</strain>
    </source>
</reference>
<feature type="domain" description="HotDog ACOT-type" evidence="6">
    <location>
        <begin position="74"/>
        <end position="192"/>
    </location>
</feature>
<evidence type="ECO:0000313" key="7">
    <source>
        <dbReference type="EMBL" id="PGH16455.1"/>
    </source>
</evidence>
<proteinExistence type="inferred from homology"/>
<keyword evidence="4" id="KW-0809">Transit peptide</keyword>
<dbReference type="Proteomes" id="UP000223968">
    <property type="component" value="Unassembled WGS sequence"/>
</dbReference>
<dbReference type="Pfam" id="PF08432">
    <property type="entry name" value="Vfa1"/>
    <property type="match status" value="1"/>
</dbReference>
<dbReference type="InterPro" id="IPR013640">
    <property type="entry name" value="Vfa1"/>
</dbReference>
<dbReference type="FunFam" id="3.10.129.10:FF:000038">
    <property type="entry name" value="Acyl-CoA thioester hydrolase"/>
    <property type="match status" value="1"/>
</dbReference>
<feature type="region of interest" description="Disordered" evidence="5">
    <location>
        <begin position="501"/>
        <end position="563"/>
    </location>
</feature>
<dbReference type="CDD" id="cd03442">
    <property type="entry name" value="BFIT_BACH"/>
    <property type="match status" value="2"/>
</dbReference>
<evidence type="ECO:0000259" key="6">
    <source>
        <dbReference type="PROSITE" id="PS51770"/>
    </source>
</evidence>
<accession>A0A2B7Y5H2</accession>
<feature type="domain" description="HotDog ACOT-type" evidence="6">
    <location>
        <begin position="271"/>
        <end position="404"/>
    </location>
</feature>